<dbReference type="GO" id="GO:0016020">
    <property type="term" value="C:membrane"/>
    <property type="evidence" value="ECO:0007669"/>
    <property type="project" value="UniProtKB-SubCell"/>
</dbReference>
<feature type="transmembrane region" description="Helical" evidence="6">
    <location>
        <begin position="406"/>
        <end position="428"/>
    </location>
</feature>
<evidence type="ECO:0000256" key="4">
    <source>
        <dbReference type="ARBA" id="ARBA00022989"/>
    </source>
</evidence>
<dbReference type="GO" id="GO:0042910">
    <property type="term" value="F:xenobiotic transmembrane transporter activity"/>
    <property type="evidence" value="ECO:0007669"/>
    <property type="project" value="InterPro"/>
</dbReference>
<evidence type="ECO:0000256" key="5">
    <source>
        <dbReference type="ARBA" id="ARBA00023136"/>
    </source>
</evidence>
<feature type="transmembrane region" description="Helical" evidence="6">
    <location>
        <begin position="434"/>
        <end position="455"/>
    </location>
</feature>
<name>A0A067KTY9_JATCU</name>
<feature type="transmembrane region" description="Helical" evidence="6">
    <location>
        <begin position="375"/>
        <end position="399"/>
    </location>
</feature>
<dbReference type="Pfam" id="PF01554">
    <property type="entry name" value="MatE"/>
    <property type="match status" value="2"/>
</dbReference>
<dbReference type="Proteomes" id="UP000027138">
    <property type="component" value="Unassembled WGS sequence"/>
</dbReference>
<dbReference type="PANTHER" id="PTHR11206">
    <property type="entry name" value="MULTIDRUG RESISTANCE PROTEIN"/>
    <property type="match status" value="1"/>
</dbReference>
<evidence type="ECO:0000256" key="2">
    <source>
        <dbReference type="ARBA" id="ARBA00010199"/>
    </source>
</evidence>
<evidence type="ECO:0000256" key="1">
    <source>
        <dbReference type="ARBA" id="ARBA00004141"/>
    </source>
</evidence>
<dbReference type="GO" id="GO:1990961">
    <property type="term" value="P:xenobiotic detoxification by transmembrane export across the plasma membrane"/>
    <property type="evidence" value="ECO:0007669"/>
    <property type="project" value="InterPro"/>
</dbReference>
<evidence type="ECO:0000313" key="7">
    <source>
        <dbReference type="EMBL" id="KDP39622.1"/>
    </source>
</evidence>
<dbReference type="EMBL" id="KK914347">
    <property type="protein sequence ID" value="KDP39622.1"/>
    <property type="molecule type" value="Genomic_DNA"/>
</dbReference>
<dbReference type="AlphaFoldDB" id="A0A067KTY9"/>
<dbReference type="OrthoDB" id="2126698at2759"/>
<feature type="transmembrane region" description="Helical" evidence="6">
    <location>
        <begin position="331"/>
        <end position="355"/>
    </location>
</feature>
<evidence type="ECO:0000256" key="3">
    <source>
        <dbReference type="ARBA" id="ARBA00022692"/>
    </source>
</evidence>
<organism evidence="7 8">
    <name type="scientific">Jatropha curcas</name>
    <name type="common">Barbados nut</name>
    <dbReference type="NCBI Taxonomy" id="180498"/>
    <lineage>
        <taxon>Eukaryota</taxon>
        <taxon>Viridiplantae</taxon>
        <taxon>Streptophyta</taxon>
        <taxon>Embryophyta</taxon>
        <taxon>Tracheophyta</taxon>
        <taxon>Spermatophyta</taxon>
        <taxon>Magnoliopsida</taxon>
        <taxon>eudicotyledons</taxon>
        <taxon>Gunneridae</taxon>
        <taxon>Pentapetalae</taxon>
        <taxon>rosids</taxon>
        <taxon>fabids</taxon>
        <taxon>Malpighiales</taxon>
        <taxon>Euphorbiaceae</taxon>
        <taxon>Crotonoideae</taxon>
        <taxon>Jatropheae</taxon>
        <taxon>Jatropha</taxon>
    </lineage>
</organism>
<comment type="similarity">
    <text evidence="2 6">Belongs to the multi antimicrobial extrusion (MATE) (TC 2.A.66.1) family.</text>
</comment>
<feature type="transmembrane region" description="Helical" evidence="6">
    <location>
        <begin position="262"/>
        <end position="282"/>
    </location>
</feature>
<keyword evidence="4 6" id="KW-1133">Transmembrane helix</keyword>
<comment type="subcellular location">
    <subcellularLocation>
        <location evidence="1">Membrane</location>
        <topology evidence="1">Multi-pass membrane protein</topology>
    </subcellularLocation>
</comment>
<feature type="transmembrane region" description="Helical" evidence="6">
    <location>
        <begin position="288"/>
        <end position="310"/>
    </location>
</feature>
<feature type="transmembrane region" description="Helical" evidence="6">
    <location>
        <begin position="153"/>
        <end position="176"/>
    </location>
</feature>
<evidence type="ECO:0000313" key="8">
    <source>
        <dbReference type="Proteomes" id="UP000027138"/>
    </source>
</evidence>
<dbReference type="CDD" id="cd13132">
    <property type="entry name" value="MATE_eukaryotic"/>
    <property type="match status" value="1"/>
</dbReference>
<evidence type="ECO:0000256" key="6">
    <source>
        <dbReference type="RuleBase" id="RU004914"/>
    </source>
</evidence>
<dbReference type="NCBIfam" id="TIGR00797">
    <property type="entry name" value="matE"/>
    <property type="match status" value="1"/>
</dbReference>
<protein>
    <recommendedName>
        <fullName evidence="6">Protein DETOXIFICATION</fullName>
    </recommendedName>
    <alternativeName>
        <fullName evidence="6">Multidrug and toxic compound extrusion protein</fullName>
    </alternativeName>
</protein>
<accession>A0A067KTY9</accession>
<gene>
    <name evidence="7" type="ORF">JCGZ_02642</name>
</gene>
<feature type="transmembrane region" description="Helical" evidence="6">
    <location>
        <begin position="116"/>
        <end position="141"/>
    </location>
</feature>
<feature type="transmembrane region" description="Helical" evidence="6">
    <location>
        <begin position="214"/>
        <end position="233"/>
    </location>
</feature>
<dbReference type="KEGG" id="jcu:105632550"/>
<reference evidence="7 8" key="1">
    <citation type="journal article" date="2014" name="PLoS ONE">
        <title>Global Analysis of Gene Expression Profiles in Physic Nut (Jatropha curcas L.) Seedlings Exposed to Salt Stress.</title>
        <authorList>
            <person name="Zhang L."/>
            <person name="Zhang C."/>
            <person name="Wu P."/>
            <person name="Chen Y."/>
            <person name="Li M."/>
            <person name="Jiang H."/>
            <person name="Wu G."/>
        </authorList>
    </citation>
    <scope>NUCLEOTIDE SEQUENCE [LARGE SCALE GENOMIC DNA]</scope>
    <source>
        <strain evidence="8">cv. GZQX0401</strain>
        <tissue evidence="7">Young leaves</tissue>
    </source>
</reference>
<keyword evidence="5 6" id="KW-0472">Membrane</keyword>
<keyword evidence="8" id="KW-1185">Reference proteome</keyword>
<feature type="transmembrane region" description="Helical" evidence="6">
    <location>
        <begin position="182"/>
        <end position="202"/>
    </location>
</feature>
<sequence>MEDSMEDRLLGSEEYNTTATNDLKTRIWTESKKIWRVAFPGMVARVTSFGLLVVTQVFLGRIGELELAAYAIEQTIFLRFINGILIGMSSATETLCGQAFGAEQYHMLGIYLQRSWIVDGIIATVLLPLFIFTAPILILIGQEKDISLIAGKISLWFIPFIYYFVFSLTMQMYLQAQMKNMIVGWVSAICFAIHVPLSWFLVTKLELGINGAMGAVNISGWLTVIGLFVYVFGGWCPDTWKGFTFAAFTDILPVVKLSISSGIMICLELWYNSILLVLAGYLKNATTAISAFSICLNINAWEFMISLAFLGAASVRVSNELGRGNATAAKFSIRVILCTSTLIGLVFFILCLVFDRQISYIFTTSEEVADTVSDLSPLLAFSILLNSIQPVLSGVAIGAGLQNMVAIVNLGCYYVIGIPVGFLLGYVADLQVKGLWIGLLSGVAMQTFILSFLIWKTDWNEQVNKASERLDRWLLDQSKDSKDINND</sequence>
<proteinExistence type="inferred from homology"/>
<dbReference type="InterPro" id="IPR045069">
    <property type="entry name" value="MATE_euk"/>
</dbReference>
<keyword evidence="3 6" id="KW-0812">Transmembrane</keyword>
<dbReference type="InterPro" id="IPR002528">
    <property type="entry name" value="MATE_fam"/>
</dbReference>
<dbReference type="GO" id="GO:0015297">
    <property type="term" value="F:antiporter activity"/>
    <property type="evidence" value="ECO:0007669"/>
    <property type="project" value="InterPro"/>
</dbReference>